<reference evidence="2" key="1">
    <citation type="journal article" date="2014" name="Front. Microbiol.">
        <title>High frequency of phylogenetically diverse reductive dehalogenase-homologous genes in deep subseafloor sedimentary metagenomes.</title>
        <authorList>
            <person name="Kawai M."/>
            <person name="Futagami T."/>
            <person name="Toyoda A."/>
            <person name="Takaki Y."/>
            <person name="Nishi S."/>
            <person name="Hori S."/>
            <person name="Arai W."/>
            <person name="Tsubouchi T."/>
            <person name="Morono Y."/>
            <person name="Uchiyama I."/>
            <person name="Ito T."/>
            <person name="Fujiyama A."/>
            <person name="Inagaki F."/>
            <person name="Takami H."/>
        </authorList>
    </citation>
    <scope>NUCLEOTIDE SEQUENCE</scope>
    <source>
        <strain evidence="2">Expedition CK06-06</strain>
    </source>
</reference>
<name>X0W0Q0_9ZZZZ</name>
<dbReference type="PANTHER" id="PTHR47396:SF1">
    <property type="entry name" value="ATP-DEPENDENT HELICASE IRC3-RELATED"/>
    <property type="match status" value="1"/>
</dbReference>
<dbReference type="InterPro" id="IPR006935">
    <property type="entry name" value="Helicase/UvrB_N"/>
</dbReference>
<protein>
    <recommendedName>
        <fullName evidence="1">Helicase ATP-binding domain-containing protein</fullName>
    </recommendedName>
</protein>
<dbReference type="GO" id="GO:0003677">
    <property type="term" value="F:DNA binding"/>
    <property type="evidence" value="ECO:0007669"/>
    <property type="project" value="InterPro"/>
</dbReference>
<dbReference type="SUPFAM" id="SSF52540">
    <property type="entry name" value="P-loop containing nucleoside triphosphate hydrolases"/>
    <property type="match status" value="1"/>
</dbReference>
<accession>X0W0Q0</accession>
<organism evidence="2">
    <name type="scientific">marine sediment metagenome</name>
    <dbReference type="NCBI Taxonomy" id="412755"/>
    <lineage>
        <taxon>unclassified sequences</taxon>
        <taxon>metagenomes</taxon>
        <taxon>ecological metagenomes</taxon>
    </lineage>
</organism>
<dbReference type="InterPro" id="IPR027417">
    <property type="entry name" value="P-loop_NTPase"/>
</dbReference>
<gene>
    <name evidence="2" type="ORF">S01H1_54561</name>
</gene>
<evidence type="ECO:0000259" key="1">
    <source>
        <dbReference type="PROSITE" id="PS51192"/>
    </source>
</evidence>
<comment type="caution">
    <text evidence="2">The sequence shown here is derived from an EMBL/GenBank/DDBJ whole genome shotgun (WGS) entry which is preliminary data.</text>
</comment>
<evidence type="ECO:0000313" key="2">
    <source>
        <dbReference type="EMBL" id="GAG18238.1"/>
    </source>
</evidence>
<dbReference type="Pfam" id="PF04851">
    <property type="entry name" value="ResIII"/>
    <property type="match status" value="1"/>
</dbReference>
<dbReference type="AlphaFoldDB" id="X0W0Q0"/>
<dbReference type="EMBL" id="BARS01035413">
    <property type="protein sequence ID" value="GAG18238.1"/>
    <property type="molecule type" value="Genomic_DNA"/>
</dbReference>
<sequence length="113" mass="12808">SAQGLEQVFKEPPPVEYNPAIPIETFDFIVADECHRSIYNLWRQVLEYFDAYIIGLTATPNKQTFGFFNQNLVMEYGHEAAVADGVNVNYDVYRIKTRITDAGSKVEAGFYCG</sequence>
<dbReference type="PANTHER" id="PTHR47396">
    <property type="entry name" value="TYPE I RESTRICTION ENZYME ECOKI R PROTEIN"/>
    <property type="match status" value="1"/>
</dbReference>
<dbReference type="PROSITE" id="PS51192">
    <property type="entry name" value="HELICASE_ATP_BIND_1"/>
    <property type="match status" value="1"/>
</dbReference>
<dbReference type="GO" id="GO:0005829">
    <property type="term" value="C:cytosol"/>
    <property type="evidence" value="ECO:0007669"/>
    <property type="project" value="TreeGrafter"/>
</dbReference>
<dbReference type="InterPro" id="IPR050742">
    <property type="entry name" value="Helicase_Restrict-Modif_Enz"/>
</dbReference>
<feature type="domain" description="Helicase ATP-binding" evidence="1">
    <location>
        <begin position="1"/>
        <end position="78"/>
    </location>
</feature>
<dbReference type="GO" id="GO:0005524">
    <property type="term" value="F:ATP binding"/>
    <property type="evidence" value="ECO:0007669"/>
    <property type="project" value="InterPro"/>
</dbReference>
<dbReference type="InterPro" id="IPR014001">
    <property type="entry name" value="Helicase_ATP-bd"/>
</dbReference>
<proteinExistence type="predicted"/>
<dbReference type="GO" id="GO:0016787">
    <property type="term" value="F:hydrolase activity"/>
    <property type="evidence" value="ECO:0007669"/>
    <property type="project" value="InterPro"/>
</dbReference>
<dbReference type="Gene3D" id="3.40.50.300">
    <property type="entry name" value="P-loop containing nucleotide triphosphate hydrolases"/>
    <property type="match status" value="1"/>
</dbReference>
<feature type="non-terminal residue" evidence="2">
    <location>
        <position position="1"/>
    </location>
</feature>